<evidence type="ECO:0000256" key="5">
    <source>
        <dbReference type="SAM" id="Phobius"/>
    </source>
</evidence>
<dbReference type="Pfam" id="PF01490">
    <property type="entry name" value="Aa_trans"/>
    <property type="match status" value="1"/>
</dbReference>
<evidence type="ECO:0000256" key="1">
    <source>
        <dbReference type="ARBA" id="ARBA00004141"/>
    </source>
</evidence>
<feature type="transmembrane region" description="Helical" evidence="5">
    <location>
        <begin position="332"/>
        <end position="350"/>
    </location>
</feature>
<feature type="transmembrane region" description="Helical" evidence="5">
    <location>
        <begin position="370"/>
        <end position="391"/>
    </location>
</feature>
<feature type="transmembrane region" description="Helical" evidence="5">
    <location>
        <begin position="256"/>
        <end position="274"/>
    </location>
</feature>
<feature type="transmembrane region" description="Helical" evidence="5">
    <location>
        <begin position="225"/>
        <end position="244"/>
    </location>
</feature>
<dbReference type="GO" id="GO:0015179">
    <property type="term" value="F:L-amino acid transmembrane transporter activity"/>
    <property type="evidence" value="ECO:0007669"/>
    <property type="project" value="TreeGrafter"/>
</dbReference>
<feature type="domain" description="Amino acid transporter transmembrane" evidence="6">
    <location>
        <begin position="98"/>
        <end position="494"/>
    </location>
</feature>
<feature type="transmembrane region" description="Helical" evidence="5">
    <location>
        <begin position="412"/>
        <end position="429"/>
    </location>
</feature>
<dbReference type="OrthoDB" id="1684102at2759"/>
<comment type="subcellular location">
    <subcellularLocation>
        <location evidence="1">Membrane</location>
        <topology evidence="1">Multi-pass membrane protein</topology>
    </subcellularLocation>
</comment>
<feature type="transmembrane region" description="Helical" evidence="5">
    <location>
        <begin position="471"/>
        <end position="491"/>
    </location>
</feature>
<organism evidence="7 8">
    <name type="scientific">Nezara viridula</name>
    <name type="common">Southern green stink bug</name>
    <name type="synonym">Cimex viridulus</name>
    <dbReference type="NCBI Taxonomy" id="85310"/>
    <lineage>
        <taxon>Eukaryota</taxon>
        <taxon>Metazoa</taxon>
        <taxon>Ecdysozoa</taxon>
        <taxon>Arthropoda</taxon>
        <taxon>Hexapoda</taxon>
        <taxon>Insecta</taxon>
        <taxon>Pterygota</taxon>
        <taxon>Neoptera</taxon>
        <taxon>Paraneoptera</taxon>
        <taxon>Hemiptera</taxon>
        <taxon>Heteroptera</taxon>
        <taxon>Panheteroptera</taxon>
        <taxon>Pentatomomorpha</taxon>
        <taxon>Pentatomoidea</taxon>
        <taxon>Pentatomidae</taxon>
        <taxon>Pentatominae</taxon>
        <taxon>Nezara</taxon>
    </lineage>
</organism>
<proteinExistence type="predicted"/>
<reference evidence="7" key="1">
    <citation type="submission" date="2022-01" db="EMBL/GenBank/DDBJ databases">
        <authorList>
            <person name="King R."/>
        </authorList>
    </citation>
    <scope>NUCLEOTIDE SEQUENCE</scope>
</reference>
<dbReference type="PANTHER" id="PTHR22950:SF154">
    <property type="entry name" value="PROTON-COUPLED AMINO ACID TRANSPORTER-LIKE PROTEIN PATHETIC"/>
    <property type="match status" value="1"/>
</dbReference>
<feature type="transmembrane region" description="Helical" evidence="5">
    <location>
        <begin position="294"/>
        <end position="311"/>
    </location>
</feature>
<evidence type="ECO:0000313" key="7">
    <source>
        <dbReference type="EMBL" id="CAH1389588.1"/>
    </source>
</evidence>
<dbReference type="PANTHER" id="PTHR22950">
    <property type="entry name" value="AMINO ACID TRANSPORTER"/>
    <property type="match status" value="1"/>
</dbReference>
<accession>A0A9P0E4B3</accession>
<feature type="transmembrane region" description="Helical" evidence="5">
    <location>
        <begin position="435"/>
        <end position="459"/>
    </location>
</feature>
<name>A0A9P0E4B3_NEZVI</name>
<dbReference type="AlphaFoldDB" id="A0A9P0E4B3"/>
<gene>
    <name evidence="7" type="ORF">NEZAVI_LOCUS972</name>
</gene>
<evidence type="ECO:0000256" key="4">
    <source>
        <dbReference type="ARBA" id="ARBA00023136"/>
    </source>
</evidence>
<dbReference type="Proteomes" id="UP001152798">
    <property type="component" value="Chromosome 1"/>
</dbReference>
<keyword evidence="3 5" id="KW-1133">Transmembrane helix</keyword>
<protein>
    <recommendedName>
        <fullName evidence="6">Amino acid transporter transmembrane domain-containing protein</fullName>
    </recommendedName>
</protein>
<sequence>MKKEYLILVDFLFKDLQLSPNGVAGVVLTSNGVQNMTELETFLPKDGSNMKDGTAAKYKVTVAPASGGDPEAFLNNSDGKKEWDPFKERKIEHPTTDCDTLTHLLKASLGTGILAMPVAFKNSGMALGIIFTLLVALVCTHCAYVLVKCAHVLYKRTRVTAMSFADIGEVAFANGPPWGRKFSKLARISILGGLFAAYFGTCSVYTVIIAQNFQQVIEHHTGSPLNIRVYISAFLIPLILLSWVPNLKYLAPVSMVANVFMGVGLGITFYYLVWDLGSPWDMPQVAPLMNWPQFFSITIFAMEAIGVVMPLENNMKTPQHFVGICGVLNKGMGGVTMIYIFLGFLGYLKYGDATLGSVTLNLPTEDYAAQAVKILVALAVFCTYGLQYYVCLEIVWDGVKDRFKNNAKLYEYIVRTILTTTAVLLAVAVPTIGPFLALIGALCFAFLGLIIPVFIEFIVYWDVGFGPGNWVVWKNIVILIFGFLALIFGSYTSILDIIKEYSGQVPDLPIPPFVEEPVVQMLGNATMLNSTASL</sequence>
<evidence type="ECO:0000256" key="3">
    <source>
        <dbReference type="ARBA" id="ARBA00022989"/>
    </source>
</evidence>
<keyword evidence="8" id="KW-1185">Reference proteome</keyword>
<dbReference type="GO" id="GO:0005774">
    <property type="term" value="C:vacuolar membrane"/>
    <property type="evidence" value="ECO:0007669"/>
    <property type="project" value="TreeGrafter"/>
</dbReference>
<feature type="transmembrane region" description="Helical" evidence="5">
    <location>
        <begin position="190"/>
        <end position="213"/>
    </location>
</feature>
<feature type="transmembrane region" description="Helical" evidence="5">
    <location>
        <begin position="125"/>
        <end position="147"/>
    </location>
</feature>
<evidence type="ECO:0000313" key="8">
    <source>
        <dbReference type="Proteomes" id="UP001152798"/>
    </source>
</evidence>
<evidence type="ECO:0000256" key="2">
    <source>
        <dbReference type="ARBA" id="ARBA00022692"/>
    </source>
</evidence>
<dbReference type="InterPro" id="IPR013057">
    <property type="entry name" value="AA_transpt_TM"/>
</dbReference>
<evidence type="ECO:0000259" key="6">
    <source>
        <dbReference type="Pfam" id="PF01490"/>
    </source>
</evidence>
<keyword evidence="2 5" id="KW-0812">Transmembrane</keyword>
<keyword evidence="4 5" id="KW-0472">Membrane</keyword>
<dbReference type="EMBL" id="OV725077">
    <property type="protein sequence ID" value="CAH1389588.1"/>
    <property type="molecule type" value="Genomic_DNA"/>
</dbReference>